<evidence type="ECO:0000256" key="4">
    <source>
        <dbReference type="ARBA" id="ARBA00022989"/>
    </source>
</evidence>
<protein>
    <submittedName>
        <fullName evidence="9">Putative MFS family arabinose efflux permease</fullName>
    </submittedName>
</protein>
<feature type="transmembrane region" description="Helical" evidence="7">
    <location>
        <begin position="95"/>
        <end position="119"/>
    </location>
</feature>
<dbReference type="PANTHER" id="PTHR43124:SF8">
    <property type="entry name" value="INNER MEMBRANE TRANSPORT PROTEIN YDHP"/>
    <property type="match status" value="1"/>
</dbReference>
<comment type="caution">
    <text evidence="9">The sequence shown here is derived from an EMBL/GenBank/DDBJ whole genome shotgun (WGS) entry which is preliminary data.</text>
</comment>
<dbReference type="CDD" id="cd17324">
    <property type="entry name" value="MFS_NepI_like"/>
    <property type="match status" value="1"/>
</dbReference>
<feature type="transmembrane region" description="Helical" evidence="7">
    <location>
        <begin position="202"/>
        <end position="225"/>
    </location>
</feature>
<name>A0A7Y9XF21_9ACTN</name>
<sequence>MPKSVYLMALGIFAMVTSELLVGGLMPQMSEDLGATIPQIGYLITAFALAMALGGPPATLAVLRLRTDHALLVLFVVFFLGNALAALSTTYWPMLIARVITGAASGAFFGVALSAVAQVTEPHLRGRATGVALQGLMVGTLLGLPLSALIGGQFGWRVAFAAVGVLTVIVAVATMVALPRLEKSDEAGELRTEMAVFRRPRLWFVMATSTLIIGATFAAFSYFTPILTEVTGFSRDIVPLLLLGYGGATVIGNIVVGRLAMSHTITVIVTGLGLNTLFLVTFALFADLPVPALLAMVGIGLVGITLNPAMITRVQRAGNARALVNTVHSSFITMGVVLGSWIGGMGIDAFGLRAPLWVGVGLALLALLAMVPAALTARRVGHEATDTPRAPAHRERPVEQDRAARTAGT</sequence>
<keyword evidence="3 7" id="KW-0812">Transmembrane</keyword>
<dbReference type="InterPro" id="IPR036259">
    <property type="entry name" value="MFS_trans_sf"/>
</dbReference>
<dbReference type="Proteomes" id="UP000584931">
    <property type="component" value="Unassembled WGS sequence"/>
</dbReference>
<dbReference type="EMBL" id="JACCHL010000001">
    <property type="protein sequence ID" value="NYH54449.1"/>
    <property type="molecule type" value="Genomic_DNA"/>
</dbReference>
<feature type="region of interest" description="Disordered" evidence="6">
    <location>
        <begin position="382"/>
        <end position="409"/>
    </location>
</feature>
<proteinExistence type="predicted"/>
<feature type="transmembrane region" description="Helical" evidence="7">
    <location>
        <begin position="40"/>
        <end position="63"/>
    </location>
</feature>
<dbReference type="InterPro" id="IPR011701">
    <property type="entry name" value="MFS"/>
</dbReference>
<comment type="subcellular location">
    <subcellularLocation>
        <location evidence="1">Cell membrane</location>
        <topology evidence="1">Multi-pass membrane protein</topology>
    </subcellularLocation>
</comment>
<gene>
    <name evidence="9" type="ORF">HNR06_004038</name>
</gene>
<dbReference type="PANTHER" id="PTHR43124">
    <property type="entry name" value="PURINE EFFLUX PUMP PBUE"/>
    <property type="match status" value="1"/>
</dbReference>
<feature type="transmembrane region" description="Helical" evidence="7">
    <location>
        <begin position="354"/>
        <end position="375"/>
    </location>
</feature>
<dbReference type="GO" id="GO:0022857">
    <property type="term" value="F:transmembrane transporter activity"/>
    <property type="evidence" value="ECO:0007669"/>
    <property type="project" value="InterPro"/>
</dbReference>
<keyword evidence="2" id="KW-1003">Cell membrane</keyword>
<evidence type="ECO:0000256" key="3">
    <source>
        <dbReference type="ARBA" id="ARBA00022692"/>
    </source>
</evidence>
<dbReference type="RefSeq" id="WP_179810920.1">
    <property type="nucleotide sequence ID" value="NZ_JACCHL010000001.1"/>
</dbReference>
<dbReference type="Gene3D" id="1.20.1250.20">
    <property type="entry name" value="MFS general substrate transporter like domains"/>
    <property type="match status" value="1"/>
</dbReference>
<keyword evidence="4 7" id="KW-1133">Transmembrane helix</keyword>
<dbReference type="AlphaFoldDB" id="A0A7Y9XF21"/>
<evidence type="ECO:0000256" key="1">
    <source>
        <dbReference type="ARBA" id="ARBA00004651"/>
    </source>
</evidence>
<feature type="transmembrane region" description="Helical" evidence="7">
    <location>
        <begin position="158"/>
        <end position="181"/>
    </location>
</feature>
<evidence type="ECO:0000256" key="7">
    <source>
        <dbReference type="SAM" id="Phobius"/>
    </source>
</evidence>
<evidence type="ECO:0000256" key="6">
    <source>
        <dbReference type="SAM" id="MobiDB-lite"/>
    </source>
</evidence>
<feature type="transmembrane region" description="Helical" evidence="7">
    <location>
        <begin position="70"/>
        <end position="89"/>
    </location>
</feature>
<evidence type="ECO:0000256" key="5">
    <source>
        <dbReference type="ARBA" id="ARBA00023136"/>
    </source>
</evidence>
<evidence type="ECO:0000313" key="10">
    <source>
        <dbReference type="Proteomes" id="UP000584931"/>
    </source>
</evidence>
<feature type="transmembrane region" description="Helical" evidence="7">
    <location>
        <begin position="237"/>
        <end position="256"/>
    </location>
</feature>
<keyword evidence="5 7" id="KW-0472">Membrane</keyword>
<feature type="domain" description="Major facilitator superfamily (MFS) profile" evidence="8">
    <location>
        <begin position="4"/>
        <end position="378"/>
    </location>
</feature>
<feature type="transmembrane region" description="Helical" evidence="7">
    <location>
        <begin position="265"/>
        <end position="286"/>
    </location>
</feature>
<dbReference type="InterPro" id="IPR020846">
    <property type="entry name" value="MFS_dom"/>
</dbReference>
<feature type="transmembrane region" description="Helical" evidence="7">
    <location>
        <begin position="7"/>
        <end position="28"/>
    </location>
</feature>
<evidence type="ECO:0000313" key="9">
    <source>
        <dbReference type="EMBL" id="NYH54449.1"/>
    </source>
</evidence>
<dbReference type="GO" id="GO:0005886">
    <property type="term" value="C:plasma membrane"/>
    <property type="evidence" value="ECO:0007669"/>
    <property type="project" value="UniProtKB-SubCell"/>
</dbReference>
<accession>A0A7Y9XF21</accession>
<feature type="transmembrane region" description="Helical" evidence="7">
    <location>
        <begin position="292"/>
        <end position="310"/>
    </location>
</feature>
<dbReference type="PROSITE" id="PS50850">
    <property type="entry name" value="MFS"/>
    <property type="match status" value="1"/>
</dbReference>
<dbReference type="SUPFAM" id="SSF103473">
    <property type="entry name" value="MFS general substrate transporter"/>
    <property type="match status" value="1"/>
</dbReference>
<evidence type="ECO:0000259" key="8">
    <source>
        <dbReference type="PROSITE" id="PS50850"/>
    </source>
</evidence>
<feature type="transmembrane region" description="Helical" evidence="7">
    <location>
        <begin position="322"/>
        <end position="342"/>
    </location>
</feature>
<feature type="transmembrane region" description="Helical" evidence="7">
    <location>
        <begin position="131"/>
        <end position="152"/>
    </location>
</feature>
<dbReference type="Pfam" id="PF07690">
    <property type="entry name" value="MFS_1"/>
    <property type="match status" value="1"/>
</dbReference>
<organism evidence="9 10">
    <name type="scientific">Nocardiopsis sinuspersici</name>
    <dbReference type="NCBI Taxonomy" id="501010"/>
    <lineage>
        <taxon>Bacteria</taxon>
        <taxon>Bacillati</taxon>
        <taxon>Actinomycetota</taxon>
        <taxon>Actinomycetes</taxon>
        <taxon>Streptosporangiales</taxon>
        <taxon>Nocardiopsidaceae</taxon>
        <taxon>Nocardiopsis</taxon>
    </lineage>
</organism>
<evidence type="ECO:0000256" key="2">
    <source>
        <dbReference type="ARBA" id="ARBA00022475"/>
    </source>
</evidence>
<dbReference type="InterPro" id="IPR050189">
    <property type="entry name" value="MFS_Efflux_Transporters"/>
</dbReference>
<reference evidence="9 10" key="1">
    <citation type="submission" date="2020-07" db="EMBL/GenBank/DDBJ databases">
        <title>Sequencing the genomes of 1000 actinobacteria strains.</title>
        <authorList>
            <person name="Klenk H.-P."/>
        </authorList>
    </citation>
    <scope>NUCLEOTIDE SEQUENCE [LARGE SCALE GENOMIC DNA]</scope>
    <source>
        <strain evidence="9 10">DSM 45278</strain>
    </source>
</reference>